<reference evidence="1" key="1">
    <citation type="submission" date="2019-03" db="EMBL/GenBank/DDBJ databases">
        <title>Lake Tanganyika Metagenome-Assembled Genomes (MAGs).</title>
        <authorList>
            <person name="Tran P."/>
        </authorList>
    </citation>
    <scope>NUCLEOTIDE SEQUENCE</scope>
    <source>
        <strain evidence="1">K_DeepCast_150m_m2_040</strain>
    </source>
</reference>
<dbReference type="EMBL" id="VGIR01000021">
    <property type="protein sequence ID" value="MBM3331181.1"/>
    <property type="molecule type" value="Genomic_DNA"/>
</dbReference>
<organism evidence="1 2">
    <name type="scientific">candidate division WOR-3 bacterium</name>
    <dbReference type="NCBI Taxonomy" id="2052148"/>
    <lineage>
        <taxon>Bacteria</taxon>
        <taxon>Bacteria division WOR-3</taxon>
    </lineage>
</organism>
<comment type="caution">
    <text evidence="1">The sequence shown here is derived from an EMBL/GenBank/DDBJ whole genome shotgun (WGS) entry which is preliminary data.</text>
</comment>
<protein>
    <submittedName>
        <fullName evidence="1">Uncharacterized protein</fullName>
    </submittedName>
</protein>
<proteinExistence type="predicted"/>
<gene>
    <name evidence="1" type="ORF">FJY68_04925</name>
</gene>
<sequence>MADEPHSFITGTLWLKLKEDVRDFRIFNSRDLACSAYYHIRRVLLAQPGWSCRANPPLSHENQPPLPSPDLGLFSGGTLNALFQFEFHLAPGMNGGFPTAALNERMTSLRRVVEETELPRATNSGRVGRGYLVGVFDTEEEWFFPDQVAWDKQSCVWLPVNCHTFADYSEWRQKWDRIARLSNQ</sequence>
<dbReference type="AlphaFoldDB" id="A0A938BPH2"/>
<dbReference type="Proteomes" id="UP000779900">
    <property type="component" value="Unassembled WGS sequence"/>
</dbReference>
<accession>A0A938BPH2</accession>
<name>A0A938BPH2_UNCW3</name>
<evidence type="ECO:0000313" key="2">
    <source>
        <dbReference type="Proteomes" id="UP000779900"/>
    </source>
</evidence>
<evidence type="ECO:0000313" key="1">
    <source>
        <dbReference type="EMBL" id="MBM3331181.1"/>
    </source>
</evidence>